<accession>A0A6M8BEP7</accession>
<dbReference type="InterPro" id="IPR003675">
    <property type="entry name" value="Rce1/LyrA-like_dom"/>
</dbReference>
<keyword evidence="2" id="KW-0472">Membrane</keyword>
<keyword evidence="2" id="KW-1133">Transmembrane helix</keyword>
<feature type="transmembrane region" description="Helical" evidence="2">
    <location>
        <begin position="455"/>
        <end position="475"/>
    </location>
</feature>
<feature type="transmembrane region" description="Helical" evidence="2">
    <location>
        <begin position="498"/>
        <end position="519"/>
    </location>
</feature>
<dbReference type="PANTHER" id="PTHR43592">
    <property type="entry name" value="CAAX AMINO TERMINAL PROTEASE"/>
    <property type="match status" value="1"/>
</dbReference>
<evidence type="ECO:0000259" key="3">
    <source>
        <dbReference type="Pfam" id="PF02517"/>
    </source>
</evidence>
<dbReference type="RefSeq" id="WP_172354020.1">
    <property type="nucleotide sequence ID" value="NZ_CP053661.1"/>
</dbReference>
<dbReference type="GO" id="GO:0008237">
    <property type="term" value="F:metallopeptidase activity"/>
    <property type="evidence" value="ECO:0007669"/>
    <property type="project" value="UniProtKB-KW"/>
</dbReference>
<keyword evidence="5" id="KW-1185">Reference proteome</keyword>
<keyword evidence="4" id="KW-0482">Metalloprotease</keyword>
<dbReference type="Pfam" id="PF02517">
    <property type="entry name" value="Rce1-like"/>
    <property type="match status" value="1"/>
</dbReference>
<protein>
    <submittedName>
        <fullName evidence="4">CPBP family intramembrane metalloprotease</fullName>
    </submittedName>
</protein>
<feature type="region of interest" description="Disordered" evidence="1">
    <location>
        <begin position="101"/>
        <end position="125"/>
    </location>
</feature>
<dbReference type="EMBL" id="CP053661">
    <property type="protein sequence ID" value="QKD81623.1"/>
    <property type="molecule type" value="Genomic_DNA"/>
</dbReference>
<dbReference type="PANTHER" id="PTHR43592:SF15">
    <property type="entry name" value="CAAX AMINO TERMINAL PROTEASE FAMILY PROTEIN"/>
    <property type="match status" value="1"/>
</dbReference>
<evidence type="ECO:0000256" key="1">
    <source>
        <dbReference type="SAM" id="MobiDB-lite"/>
    </source>
</evidence>
<feature type="transmembrane region" description="Helical" evidence="2">
    <location>
        <begin position="421"/>
        <end position="443"/>
    </location>
</feature>
<feature type="transmembrane region" description="Helical" evidence="2">
    <location>
        <begin position="302"/>
        <end position="329"/>
    </location>
</feature>
<dbReference type="KEGG" id="theu:HPC62_04955"/>
<keyword evidence="2" id="KW-0812">Transmembrane</keyword>
<dbReference type="AlphaFoldDB" id="A0A6M8BEP7"/>
<reference evidence="4 5" key="1">
    <citation type="submission" date="2020-05" db="EMBL/GenBank/DDBJ databases">
        <title>Complete genome sequence of of a novel Thermoleptolyngbya strain isolated from hot springs of Ganzi, Sichuan China.</title>
        <authorList>
            <person name="Tang J."/>
            <person name="Daroch M."/>
            <person name="Li L."/>
            <person name="Waleron K."/>
            <person name="Waleron M."/>
            <person name="Waleron M."/>
        </authorList>
    </citation>
    <scope>NUCLEOTIDE SEQUENCE [LARGE SCALE GENOMIC DNA]</scope>
    <source>
        <strain evidence="4 5">PKUAC-SCTA183</strain>
    </source>
</reference>
<evidence type="ECO:0000256" key="2">
    <source>
        <dbReference type="SAM" id="Phobius"/>
    </source>
</evidence>
<dbReference type="GO" id="GO:0006508">
    <property type="term" value="P:proteolysis"/>
    <property type="evidence" value="ECO:0007669"/>
    <property type="project" value="UniProtKB-KW"/>
</dbReference>
<keyword evidence="4" id="KW-0645">Protease</keyword>
<name>A0A6M8BEP7_9CYAN</name>
<feature type="transmembrane region" description="Helical" evidence="2">
    <location>
        <begin position="335"/>
        <end position="357"/>
    </location>
</feature>
<evidence type="ECO:0000313" key="4">
    <source>
        <dbReference type="EMBL" id="QKD81623.1"/>
    </source>
</evidence>
<organism evidence="4 5">
    <name type="scientific">Thermoleptolyngbya sichuanensis A183</name>
    <dbReference type="NCBI Taxonomy" id="2737172"/>
    <lineage>
        <taxon>Bacteria</taxon>
        <taxon>Bacillati</taxon>
        <taxon>Cyanobacteriota</taxon>
        <taxon>Cyanophyceae</taxon>
        <taxon>Oculatellales</taxon>
        <taxon>Oculatellaceae</taxon>
        <taxon>Thermoleptolyngbya</taxon>
        <taxon>Thermoleptolyngbya sichuanensis</taxon>
    </lineage>
</organism>
<feature type="transmembrane region" description="Helical" evidence="2">
    <location>
        <begin position="248"/>
        <end position="271"/>
    </location>
</feature>
<feature type="transmembrane region" description="Helical" evidence="2">
    <location>
        <begin position="378"/>
        <end position="401"/>
    </location>
</feature>
<feature type="domain" description="CAAX prenyl protease 2/Lysostaphin resistance protein A-like" evidence="3">
    <location>
        <begin position="425"/>
        <end position="511"/>
    </location>
</feature>
<dbReference type="GO" id="GO:0004175">
    <property type="term" value="F:endopeptidase activity"/>
    <property type="evidence" value="ECO:0007669"/>
    <property type="project" value="UniProtKB-ARBA"/>
</dbReference>
<proteinExistence type="predicted"/>
<gene>
    <name evidence="4" type="ORF">HPC62_04955</name>
</gene>
<dbReference type="Proteomes" id="UP000505210">
    <property type="component" value="Chromosome"/>
</dbReference>
<keyword evidence="4" id="KW-0378">Hydrolase</keyword>
<sequence length="525" mass="56603">MTLKRLILSVLTLFVAILVGGSLWSSFQEPQITNRLQLYQTNLLLHATAATEITGEVDGAALQKALLGESPLKTALEQYQAVRKAAEADLAKLEKRLATVDPAALGDSGPPPAASSRPIPSRTVDSQATRLTTALQQQRSLLDQLNLSIGILQAEQGDLTAAQQTWGKLAESAAAGSPAADTARTLTGLWNEPPRIVPDAEMQLQKGLEGWFRYTALDRLYSLQQRTEALNALRADEAAIAQGTLLKLALVGTVPVLGAIAGAGLLVFLVAQRLTQGKQSILALNGEVPWDVPWDWEIIWQVLIVGFFMAGQVVAPLIVGVLSPVLAAFGPRAKAVYAFTYYLLMAGSGLAVLYWSIRKWIPLPKDWFQYRGADRWPLWGLGGYLVALPLMIGVSLVNQHIWQGQGGSNPLLQIVLEEGDAVSLGLFLFTAAVAAPIFEETLFRGFLLPSLTRYVPVWGAIALSSLLFAVAHLSLSEVIPLTTLGMVLGVVYTRSRNLLAPILLHSLWNAITMIGLFVLGSGARL</sequence>
<evidence type="ECO:0000313" key="5">
    <source>
        <dbReference type="Proteomes" id="UP000505210"/>
    </source>
</evidence>
<dbReference type="GO" id="GO:0080120">
    <property type="term" value="P:CAAX-box protein maturation"/>
    <property type="evidence" value="ECO:0007669"/>
    <property type="project" value="UniProtKB-ARBA"/>
</dbReference>